<evidence type="ECO:0000313" key="2">
    <source>
        <dbReference type="Proteomes" id="UP000256900"/>
    </source>
</evidence>
<organism evidence="1 2">
    <name type="scientific">Methylovirgula ligni</name>
    <dbReference type="NCBI Taxonomy" id="569860"/>
    <lineage>
        <taxon>Bacteria</taxon>
        <taxon>Pseudomonadati</taxon>
        <taxon>Pseudomonadota</taxon>
        <taxon>Alphaproteobacteria</taxon>
        <taxon>Hyphomicrobiales</taxon>
        <taxon>Beijerinckiaceae</taxon>
        <taxon>Methylovirgula</taxon>
    </lineage>
</organism>
<protein>
    <submittedName>
        <fullName evidence="1">Cold-shock-like DNA binding protein</fullName>
    </submittedName>
</protein>
<dbReference type="Proteomes" id="UP000256900">
    <property type="component" value="Unassembled WGS sequence"/>
</dbReference>
<name>A0A3D9YRF6_9HYPH</name>
<dbReference type="InterPro" id="IPR012340">
    <property type="entry name" value="NA-bd_OB-fold"/>
</dbReference>
<dbReference type="AlphaFoldDB" id="A0A3D9YRF6"/>
<accession>A0A3D9YRF6</accession>
<dbReference type="Gene3D" id="2.40.50.140">
    <property type="entry name" value="Nucleic acid-binding proteins"/>
    <property type="match status" value="1"/>
</dbReference>
<gene>
    <name evidence="1" type="ORF">DES32_2928</name>
</gene>
<comment type="caution">
    <text evidence="1">The sequence shown here is derived from an EMBL/GenBank/DDBJ whole genome shotgun (WGS) entry which is preliminary data.</text>
</comment>
<proteinExistence type="predicted"/>
<reference evidence="1 2" key="1">
    <citation type="submission" date="2018-08" db="EMBL/GenBank/DDBJ databases">
        <title>Genomic Encyclopedia of Type Strains, Phase IV (KMG-IV): sequencing the most valuable type-strain genomes for metagenomic binning, comparative biology and taxonomic classification.</title>
        <authorList>
            <person name="Goeker M."/>
        </authorList>
    </citation>
    <scope>NUCLEOTIDE SEQUENCE [LARGE SCALE GENOMIC DNA]</scope>
    <source>
        <strain evidence="1 2">BW863</strain>
    </source>
</reference>
<dbReference type="EMBL" id="QUMO01000005">
    <property type="protein sequence ID" value="REF84083.1"/>
    <property type="molecule type" value="Genomic_DNA"/>
</dbReference>
<keyword evidence="2" id="KW-1185">Reference proteome</keyword>
<dbReference type="SUPFAM" id="SSF50249">
    <property type="entry name" value="Nucleic acid-binding proteins"/>
    <property type="match status" value="1"/>
</dbReference>
<evidence type="ECO:0000313" key="1">
    <source>
        <dbReference type="EMBL" id="REF84083.1"/>
    </source>
</evidence>
<sequence>MIAEDQQPCCSLIMGSVKRFDDDRDYNFSTPDDGGNDAFLHISARSESGRCRRAE</sequence>